<name>A0AAV6VY01_9ARAC</name>
<gene>
    <name evidence="2" type="ORF">JTE90_020587</name>
</gene>
<proteinExistence type="predicted"/>
<feature type="region of interest" description="Disordered" evidence="1">
    <location>
        <begin position="1"/>
        <end position="21"/>
    </location>
</feature>
<evidence type="ECO:0000313" key="3">
    <source>
        <dbReference type="Proteomes" id="UP000827092"/>
    </source>
</evidence>
<evidence type="ECO:0000313" key="2">
    <source>
        <dbReference type="EMBL" id="KAG8200948.1"/>
    </source>
</evidence>
<dbReference type="Proteomes" id="UP000827092">
    <property type="component" value="Unassembled WGS sequence"/>
</dbReference>
<keyword evidence="3" id="KW-1185">Reference proteome</keyword>
<dbReference type="EMBL" id="JAFNEN010000011">
    <property type="protein sequence ID" value="KAG8200948.1"/>
    <property type="molecule type" value="Genomic_DNA"/>
</dbReference>
<reference evidence="2 3" key="1">
    <citation type="journal article" date="2022" name="Nat. Ecol. Evol.">
        <title>A masculinizing supergene underlies an exaggerated male reproductive morph in a spider.</title>
        <authorList>
            <person name="Hendrickx F."/>
            <person name="De Corte Z."/>
            <person name="Sonet G."/>
            <person name="Van Belleghem S.M."/>
            <person name="Kostlbacher S."/>
            <person name="Vangestel C."/>
        </authorList>
    </citation>
    <scope>NUCLEOTIDE SEQUENCE [LARGE SCALE GENOMIC DNA]</scope>
    <source>
        <strain evidence="2">W744_W776</strain>
    </source>
</reference>
<accession>A0AAV6VY01</accession>
<sequence>MLSSNKKKSYVKTSNKNRSPLSCSTLGTEPFYPKSKPRKKFLHFCDSLQHSRESNFCALFFRSPKTPVEKCQKHCWKDYNTGAAKSYGKPGRSCNQAKETLSIPYFTRTRVIKVVGRGLIRRGGGGGPLIEIGPGFGIG</sequence>
<protein>
    <submittedName>
        <fullName evidence="2">Uncharacterized protein</fullName>
    </submittedName>
</protein>
<comment type="caution">
    <text evidence="2">The sequence shown here is derived from an EMBL/GenBank/DDBJ whole genome shotgun (WGS) entry which is preliminary data.</text>
</comment>
<feature type="compositionally biased region" description="Basic residues" evidence="1">
    <location>
        <begin position="1"/>
        <end position="10"/>
    </location>
</feature>
<dbReference type="AlphaFoldDB" id="A0AAV6VY01"/>
<organism evidence="2 3">
    <name type="scientific">Oedothorax gibbosus</name>
    <dbReference type="NCBI Taxonomy" id="931172"/>
    <lineage>
        <taxon>Eukaryota</taxon>
        <taxon>Metazoa</taxon>
        <taxon>Ecdysozoa</taxon>
        <taxon>Arthropoda</taxon>
        <taxon>Chelicerata</taxon>
        <taxon>Arachnida</taxon>
        <taxon>Araneae</taxon>
        <taxon>Araneomorphae</taxon>
        <taxon>Entelegynae</taxon>
        <taxon>Araneoidea</taxon>
        <taxon>Linyphiidae</taxon>
        <taxon>Erigoninae</taxon>
        <taxon>Oedothorax</taxon>
    </lineage>
</organism>
<feature type="compositionally biased region" description="Polar residues" evidence="1">
    <location>
        <begin position="11"/>
        <end position="21"/>
    </location>
</feature>
<evidence type="ECO:0000256" key="1">
    <source>
        <dbReference type="SAM" id="MobiDB-lite"/>
    </source>
</evidence>